<keyword evidence="4 10" id="KW-0597">Phosphoprotein</keyword>
<keyword evidence="3" id="KW-0963">Cytoplasm</keyword>
<evidence type="ECO:0000256" key="10">
    <source>
        <dbReference type="PROSITE-ProRule" id="PRU00169"/>
    </source>
</evidence>
<sequence>MNEIKVFLVEDEMVIRRGIKNSIDWEKEGYIFCGEASDGELAYPMIIKEKPDILITDIRMPFMDGLELCKLVKKELPNIKILILSGYDEFDYAKEAIRLGVTEYLLKPISSGKLLEALNGVSESIRREKEDKDLVRKYMEEMRENTEHEKQKFFEQMIAGNLSMADALETGKKYEMNLSAGMYNLLLFRFTLGKENRKSGELLGEAEYAIEKLTERLEYVFEFQRGVEGWAFLLMADNEEQMSERVKELSKDLEEIMKNYSTIAYFGGIGQPVARLRELEESFREAERALAARFTMELNRIISVEDIRMAQNVDTLDDIEITSFGEIEKTRTMLEKFLNNGAEDEIDEFVDVYINELPEENLKSVLMRQYIIMDAYIVTMSFCEKIEGIEGEMQAQSEELKNSMKTIQTLEEIKNYIRMLLKKIIGVRDTISGRRYSDIIEIAKDQIRKTYMSDEISLNTIAAEVGMSPSYFSSIFSKEMGKTFVEYLTEIRMDRAKELLMCSSMKTSEIGYEVGYKDPHYFSYIFKKTQNCTPKEFRARGKE</sequence>
<dbReference type="SUPFAM" id="SSF52172">
    <property type="entry name" value="CheY-like"/>
    <property type="match status" value="1"/>
</dbReference>
<dbReference type="Gene3D" id="1.10.10.60">
    <property type="entry name" value="Homeodomain-like"/>
    <property type="match status" value="2"/>
</dbReference>
<dbReference type="PANTHER" id="PTHR42713">
    <property type="entry name" value="HISTIDINE KINASE-RELATED"/>
    <property type="match status" value="1"/>
</dbReference>
<protein>
    <recommendedName>
        <fullName evidence="2">Stage 0 sporulation protein A homolog</fullName>
    </recommendedName>
</protein>
<evidence type="ECO:0000256" key="2">
    <source>
        <dbReference type="ARBA" id="ARBA00018672"/>
    </source>
</evidence>
<dbReference type="RefSeq" id="WP_055181403.1">
    <property type="nucleotide sequence ID" value="NZ_CABIWY010000005.1"/>
</dbReference>
<evidence type="ECO:0000313" key="15">
    <source>
        <dbReference type="Proteomes" id="UP000095439"/>
    </source>
</evidence>
<dbReference type="Pfam" id="PF00072">
    <property type="entry name" value="Response_reg"/>
    <property type="match status" value="1"/>
</dbReference>
<dbReference type="InterPro" id="IPR009057">
    <property type="entry name" value="Homeodomain-like_sf"/>
</dbReference>
<evidence type="ECO:0000259" key="13">
    <source>
        <dbReference type="PROSITE" id="PS50110"/>
    </source>
</evidence>
<dbReference type="SMART" id="SM00448">
    <property type="entry name" value="REC"/>
    <property type="match status" value="1"/>
</dbReference>
<evidence type="ECO:0000256" key="1">
    <source>
        <dbReference type="ARBA" id="ARBA00004496"/>
    </source>
</evidence>
<reference evidence="14 15" key="1">
    <citation type="submission" date="2015-09" db="EMBL/GenBank/DDBJ databases">
        <authorList>
            <consortium name="Pathogen Informatics"/>
        </authorList>
    </citation>
    <scope>NUCLEOTIDE SEQUENCE [LARGE SCALE GENOMIC DNA]</scope>
    <source>
        <strain evidence="14 15">2789STDY5608866</strain>
    </source>
</reference>
<dbReference type="SMART" id="SM00342">
    <property type="entry name" value="HTH_ARAC"/>
    <property type="match status" value="1"/>
</dbReference>
<dbReference type="CDD" id="cd17536">
    <property type="entry name" value="REC_YesN-like"/>
    <property type="match status" value="1"/>
</dbReference>
<dbReference type="Gene3D" id="3.40.50.2300">
    <property type="match status" value="1"/>
</dbReference>
<proteinExistence type="predicted"/>
<dbReference type="InterPro" id="IPR001789">
    <property type="entry name" value="Sig_transdc_resp-reg_receiver"/>
</dbReference>
<dbReference type="PROSITE" id="PS01124">
    <property type="entry name" value="HTH_ARAC_FAMILY_2"/>
    <property type="match status" value="1"/>
</dbReference>
<evidence type="ECO:0000313" key="14">
    <source>
        <dbReference type="EMBL" id="CUN76390.1"/>
    </source>
</evidence>
<evidence type="ECO:0000256" key="3">
    <source>
        <dbReference type="ARBA" id="ARBA00022490"/>
    </source>
</evidence>
<feature type="modified residue" description="4-aspartylphosphate" evidence="10">
    <location>
        <position position="57"/>
    </location>
</feature>
<evidence type="ECO:0000256" key="6">
    <source>
        <dbReference type="ARBA" id="ARBA00023015"/>
    </source>
</evidence>
<comment type="function">
    <text evidence="9">May play the central regulatory role in sporulation. It may be an element of the effector pathway responsible for the activation of sporulation genes in response to nutritional stress. Spo0A may act in concert with spo0H (a sigma factor) to control the expression of some genes that are critical to the sporulation process.</text>
</comment>
<dbReference type="InterPro" id="IPR011006">
    <property type="entry name" value="CheY-like_superfamily"/>
</dbReference>
<name>A0A173ZL87_9FIRM</name>
<dbReference type="InterPro" id="IPR018060">
    <property type="entry name" value="HTH_AraC"/>
</dbReference>
<keyword evidence="6" id="KW-0805">Transcription regulation</keyword>
<dbReference type="InterPro" id="IPR051552">
    <property type="entry name" value="HptR"/>
</dbReference>
<accession>A0A173ZL87</accession>
<comment type="subcellular location">
    <subcellularLocation>
        <location evidence="1">Cytoplasm</location>
    </subcellularLocation>
</comment>
<dbReference type="GO" id="GO:0000160">
    <property type="term" value="P:phosphorelay signal transduction system"/>
    <property type="evidence" value="ECO:0007669"/>
    <property type="project" value="UniProtKB-KW"/>
</dbReference>
<keyword evidence="11" id="KW-0175">Coiled coil</keyword>
<evidence type="ECO:0000259" key="12">
    <source>
        <dbReference type="PROSITE" id="PS01124"/>
    </source>
</evidence>
<evidence type="ECO:0000256" key="4">
    <source>
        <dbReference type="ARBA" id="ARBA00022553"/>
    </source>
</evidence>
<keyword evidence="7" id="KW-0238">DNA-binding</keyword>
<dbReference type="SUPFAM" id="SSF46689">
    <property type="entry name" value="Homeodomain-like"/>
    <property type="match status" value="2"/>
</dbReference>
<dbReference type="PROSITE" id="PS50110">
    <property type="entry name" value="RESPONSE_REGULATORY"/>
    <property type="match status" value="1"/>
</dbReference>
<keyword evidence="8" id="KW-0804">Transcription</keyword>
<dbReference type="Pfam" id="PF12833">
    <property type="entry name" value="HTH_18"/>
    <property type="match status" value="1"/>
</dbReference>
<gene>
    <name evidence="14" type="ORF">ERS852423_01378</name>
</gene>
<evidence type="ECO:0000256" key="5">
    <source>
        <dbReference type="ARBA" id="ARBA00023012"/>
    </source>
</evidence>
<organism evidence="14 15">
    <name type="scientific">Dorea longicatena</name>
    <dbReference type="NCBI Taxonomy" id="88431"/>
    <lineage>
        <taxon>Bacteria</taxon>
        <taxon>Bacillati</taxon>
        <taxon>Bacillota</taxon>
        <taxon>Clostridia</taxon>
        <taxon>Lachnospirales</taxon>
        <taxon>Lachnospiraceae</taxon>
        <taxon>Dorea</taxon>
    </lineage>
</organism>
<dbReference type="EMBL" id="CYYY01000005">
    <property type="protein sequence ID" value="CUN76390.1"/>
    <property type="molecule type" value="Genomic_DNA"/>
</dbReference>
<dbReference type="AlphaFoldDB" id="A0A173ZL87"/>
<dbReference type="GO" id="GO:0003700">
    <property type="term" value="F:DNA-binding transcription factor activity"/>
    <property type="evidence" value="ECO:0007669"/>
    <property type="project" value="InterPro"/>
</dbReference>
<dbReference type="GO" id="GO:0005737">
    <property type="term" value="C:cytoplasm"/>
    <property type="evidence" value="ECO:0007669"/>
    <property type="project" value="UniProtKB-SubCell"/>
</dbReference>
<feature type="domain" description="HTH araC/xylS-type" evidence="12">
    <location>
        <begin position="437"/>
        <end position="540"/>
    </location>
</feature>
<keyword evidence="5" id="KW-0902">Two-component regulatory system</keyword>
<evidence type="ECO:0000256" key="11">
    <source>
        <dbReference type="SAM" id="Coils"/>
    </source>
</evidence>
<evidence type="ECO:0000256" key="7">
    <source>
        <dbReference type="ARBA" id="ARBA00023125"/>
    </source>
</evidence>
<evidence type="ECO:0000256" key="9">
    <source>
        <dbReference type="ARBA" id="ARBA00024867"/>
    </source>
</evidence>
<dbReference type="GO" id="GO:0043565">
    <property type="term" value="F:sequence-specific DNA binding"/>
    <property type="evidence" value="ECO:0007669"/>
    <property type="project" value="InterPro"/>
</dbReference>
<dbReference type="PANTHER" id="PTHR42713:SF3">
    <property type="entry name" value="TRANSCRIPTIONAL REGULATORY PROTEIN HPTR"/>
    <property type="match status" value="1"/>
</dbReference>
<feature type="domain" description="Response regulatory" evidence="13">
    <location>
        <begin position="5"/>
        <end position="122"/>
    </location>
</feature>
<feature type="coiled-coil region" evidence="11">
    <location>
        <begin position="386"/>
        <end position="413"/>
    </location>
</feature>
<dbReference type="Proteomes" id="UP000095439">
    <property type="component" value="Unassembled WGS sequence"/>
</dbReference>
<evidence type="ECO:0000256" key="8">
    <source>
        <dbReference type="ARBA" id="ARBA00023163"/>
    </source>
</evidence>